<dbReference type="PANTHER" id="PTHR31730:SF2">
    <property type="entry name" value="PROTEIN PSK SIMULATOR 3"/>
    <property type="match status" value="1"/>
</dbReference>
<evidence type="ECO:0000259" key="1">
    <source>
        <dbReference type="Pfam" id="PF05003"/>
    </source>
</evidence>
<dbReference type="PANTHER" id="PTHR31730">
    <property type="entry name" value="OS01G0873900 PROTEIN"/>
    <property type="match status" value="1"/>
</dbReference>
<name>A0AAU9TAB6_THLAR</name>
<comment type="caution">
    <text evidence="2">The sequence shown here is derived from an EMBL/GenBank/DDBJ whole genome shotgun (WGS) entry which is preliminary data.</text>
</comment>
<gene>
    <name evidence="2" type="ORF">TAV2_LOCUS26127</name>
</gene>
<sequence length="145" mass="16202">MFIFSLSSGNNISSLRTELKSQRKLVKNLKKKSLWSRSLEEDPAVWDMKVHEIISGLDVGFGHRCGVGLMNVINSRTWGHGFRVMEKLVDVVLFLNWEICNAFSMADSEAPLEGSQSNQQKLGPAGLALHYANIVIQIDTLTRLA</sequence>
<evidence type="ECO:0000313" key="2">
    <source>
        <dbReference type="EMBL" id="CAH2080420.1"/>
    </source>
</evidence>
<dbReference type="InterPro" id="IPR045021">
    <property type="entry name" value="PSI1/2/3"/>
</dbReference>
<protein>
    <recommendedName>
        <fullName evidence="1">DUF668 domain-containing protein</fullName>
    </recommendedName>
</protein>
<accession>A0AAU9TAB6</accession>
<dbReference type="AlphaFoldDB" id="A0AAU9TAB6"/>
<dbReference type="EMBL" id="CAJVSB020000891">
    <property type="protein sequence ID" value="CAH2080420.1"/>
    <property type="molecule type" value="Genomic_DNA"/>
</dbReference>
<dbReference type="InterPro" id="IPR007700">
    <property type="entry name" value="DUF668"/>
</dbReference>
<dbReference type="Pfam" id="PF05003">
    <property type="entry name" value="DUF668"/>
    <property type="match status" value="1"/>
</dbReference>
<evidence type="ECO:0000313" key="3">
    <source>
        <dbReference type="Proteomes" id="UP000836841"/>
    </source>
</evidence>
<reference evidence="2 3" key="1">
    <citation type="submission" date="2022-03" db="EMBL/GenBank/DDBJ databases">
        <authorList>
            <person name="Nunn A."/>
            <person name="Chopra R."/>
            <person name="Nunn A."/>
            <person name="Contreras Garrido A."/>
        </authorList>
    </citation>
    <scope>NUCLEOTIDE SEQUENCE [LARGE SCALE GENOMIC DNA]</scope>
</reference>
<keyword evidence="3" id="KW-1185">Reference proteome</keyword>
<dbReference type="GO" id="GO:0045927">
    <property type="term" value="P:positive regulation of growth"/>
    <property type="evidence" value="ECO:0007669"/>
    <property type="project" value="InterPro"/>
</dbReference>
<organism evidence="2 3">
    <name type="scientific">Thlaspi arvense</name>
    <name type="common">Field penny-cress</name>
    <dbReference type="NCBI Taxonomy" id="13288"/>
    <lineage>
        <taxon>Eukaryota</taxon>
        <taxon>Viridiplantae</taxon>
        <taxon>Streptophyta</taxon>
        <taxon>Embryophyta</taxon>
        <taxon>Tracheophyta</taxon>
        <taxon>Spermatophyta</taxon>
        <taxon>Magnoliopsida</taxon>
        <taxon>eudicotyledons</taxon>
        <taxon>Gunneridae</taxon>
        <taxon>Pentapetalae</taxon>
        <taxon>rosids</taxon>
        <taxon>malvids</taxon>
        <taxon>Brassicales</taxon>
        <taxon>Brassicaceae</taxon>
        <taxon>Thlaspideae</taxon>
        <taxon>Thlaspi</taxon>
    </lineage>
</organism>
<dbReference type="Proteomes" id="UP000836841">
    <property type="component" value="Unassembled WGS sequence"/>
</dbReference>
<proteinExistence type="predicted"/>
<feature type="domain" description="DUF668" evidence="1">
    <location>
        <begin position="122"/>
        <end position="143"/>
    </location>
</feature>